<comment type="similarity">
    <text evidence="2">Belongs to the outer membrane factor (OMF) (TC 1.B.17) family.</text>
</comment>
<name>A0A8T4I8G6_9SPHN</name>
<evidence type="ECO:0000256" key="1">
    <source>
        <dbReference type="ARBA" id="ARBA00004442"/>
    </source>
</evidence>
<dbReference type="RefSeq" id="WP_284052561.1">
    <property type="nucleotide sequence ID" value="NZ_JAGRQC010000001.1"/>
</dbReference>
<evidence type="ECO:0000256" key="3">
    <source>
        <dbReference type="ARBA" id="ARBA00022448"/>
    </source>
</evidence>
<dbReference type="PANTHER" id="PTHR30026">
    <property type="entry name" value="OUTER MEMBRANE PROTEIN TOLC"/>
    <property type="match status" value="1"/>
</dbReference>
<dbReference type="AlphaFoldDB" id="A0A8T4I8G6"/>
<keyword evidence="6" id="KW-0472">Membrane</keyword>
<dbReference type="GO" id="GO:0015288">
    <property type="term" value="F:porin activity"/>
    <property type="evidence" value="ECO:0007669"/>
    <property type="project" value="TreeGrafter"/>
</dbReference>
<keyword evidence="8" id="KW-0175">Coiled coil</keyword>
<dbReference type="PANTHER" id="PTHR30026:SF20">
    <property type="entry name" value="OUTER MEMBRANE PROTEIN TOLC"/>
    <property type="match status" value="1"/>
</dbReference>
<organism evidence="10 11">
    <name type="scientific">Stakelama marina</name>
    <dbReference type="NCBI Taxonomy" id="2826939"/>
    <lineage>
        <taxon>Bacteria</taxon>
        <taxon>Pseudomonadati</taxon>
        <taxon>Pseudomonadota</taxon>
        <taxon>Alphaproteobacteria</taxon>
        <taxon>Sphingomonadales</taxon>
        <taxon>Sphingomonadaceae</taxon>
        <taxon>Stakelama</taxon>
    </lineage>
</organism>
<keyword evidence="3" id="KW-0813">Transport</keyword>
<dbReference type="GO" id="GO:0009279">
    <property type="term" value="C:cell outer membrane"/>
    <property type="evidence" value="ECO:0007669"/>
    <property type="project" value="UniProtKB-SubCell"/>
</dbReference>
<evidence type="ECO:0000256" key="9">
    <source>
        <dbReference type="SAM" id="SignalP"/>
    </source>
</evidence>
<dbReference type="Pfam" id="PF02321">
    <property type="entry name" value="OEP"/>
    <property type="match status" value="2"/>
</dbReference>
<keyword evidence="5" id="KW-0812">Transmembrane</keyword>
<dbReference type="InterPro" id="IPR003423">
    <property type="entry name" value="OMP_efflux"/>
</dbReference>
<dbReference type="EMBL" id="JAGRQC010000001">
    <property type="protein sequence ID" value="MBR0551278.1"/>
    <property type="molecule type" value="Genomic_DNA"/>
</dbReference>
<comment type="subcellular location">
    <subcellularLocation>
        <location evidence="1">Cell outer membrane</location>
    </subcellularLocation>
</comment>
<protein>
    <submittedName>
        <fullName evidence="10">TolC family protein</fullName>
    </submittedName>
</protein>
<proteinExistence type="inferred from homology"/>
<feature type="chain" id="PRO_5035894398" evidence="9">
    <location>
        <begin position="23"/>
        <end position="419"/>
    </location>
</feature>
<dbReference type="Gene3D" id="1.20.1600.10">
    <property type="entry name" value="Outer membrane efflux proteins (OEP)"/>
    <property type="match status" value="1"/>
</dbReference>
<evidence type="ECO:0000313" key="10">
    <source>
        <dbReference type="EMBL" id="MBR0551278.1"/>
    </source>
</evidence>
<dbReference type="InterPro" id="IPR051906">
    <property type="entry name" value="TolC-like"/>
</dbReference>
<evidence type="ECO:0000256" key="7">
    <source>
        <dbReference type="ARBA" id="ARBA00023237"/>
    </source>
</evidence>
<reference evidence="10" key="1">
    <citation type="submission" date="2021-04" db="EMBL/GenBank/DDBJ databases">
        <title>Ouciella asimina sp. nov., isolated from the surface seawater in the hydrothermal field of Okinawa Trough.</title>
        <authorList>
            <person name="Shuang W."/>
        </authorList>
    </citation>
    <scope>NUCLEOTIDE SEQUENCE</scope>
    <source>
        <strain evidence="10">LXI357</strain>
    </source>
</reference>
<feature type="coiled-coil region" evidence="8">
    <location>
        <begin position="181"/>
        <end position="215"/>
    </location>
</feature>
<evidence type="ECO:0000256" key="6">
    <source>
        <dbReference type="ARBA" id="ARBA00023136"/>
    </source>
</evidence>
<keyword evidence="7" id="KW-0998">Cell outer membrane</keyword>
<evidence type="ECO:0000313" key="11">
    <source>
        <dbReference type="Proteomes" id="UP000676996"/>
    </source>
</evidence>
<sequence length="419" mass="43465">MRKSVFFAASALALVAASPVSAQDLDTTIGLAFENSHTLAAARAREEAAKAGVDAARAERAPSARVEGQIGVGRIDPQGFFGLTADDVTPRSAKATVELPLFTGGRVSAGIAQAQAGAESAALQTQMTALQLRVDVVRAYTDALAAKALADQYGALTDALDEAVRHAKLRFKAGEGTSTEVAQAQARRAEAEAGLAAAQGRIASARTRLEALAGQPVTVESGLPDLPPIPSSTDEAMAGARSNNPRLAQSERAIDAARAGLKAAHAERLPTVGAYAEAASVRDQFFPGYKADSGSVGLRARWDIFTGGRTAAKEKRADAELRAAQADAVAARLAVDQQAVEAFEAVRTAKVVRSAADDRVRAADAALRGTKLEVKAGAKPQLALLDAEREAIEAHASRIKAEGDLLVAAYRLRAVTGMD</sequence>
<dbReference type="GO" id="GO:0015562">
    <property type="term" value="F:efflux transmembrane transporter activity"/>
    <property type="evidence" value="ECO:0007669"/>
    <property type="project" value="InterPro"/>
</dbReference>
<comment type="caution">
    <text evidence="10">The sequence shown here is derived from an EMBL/GenBank/DDBJ whole genome shotgun (WGS) entry which is preliminary data.</text>
</comment>
<evidence type="ECO:0000256" key="5">
    <source>
        <dbReference type="ARBA" id="ARBA00022692"/>
    </source>
</evidence>
<keyword evidence="9" id="KW-0732">Signal</keyword>
<evidence type="ECO:0000256" key="4">
    <source>
        <dbReference type="ARBA" id="ARBA00022452"/>
    </source>
</evidence>
<gene>
    <name evidence="10" type="ORF">J7S20_02020</name>
</gene>
<accession>A0A8T4I8G6</accession>
<dbReference type="GO" id="GO:1990281">
    <property type="term" value="C:efflux pump complex"/>
    <property type="evidence" value="ECO:0007669"/>
    <property type="project" value="TreeGrafter"/>
</dbReference>
<evidence type="ECO:0000256" key="8">
    <source>
        <dbReference type="SAM" id="Coils"/>
    </source>
</evidence>
<keyword evidence="11" id="KW-1185">Reference proteome</keyword>
<feature type="signal peptide" evidence="9">
    <location>
        <begin position="1"/>
        <end position="22"/>
    </location>
</feature>
<evidence type="ECO:0000256" key="2">
    <source>
        <dbReference type="ARBA" id="ARBA00007613"/>
    </source>
</evidence>
<dbReference type="SUPFAM" id="SSF56954">
    <property type="entry name" value="Outer membrane efflux proteins (OEP)"/>
    <property type="match status" value="1"/>
</dbReference>
<keyword evidence="4" id="KW-1134">Transmembrane beta strand</keyword>
<dbReference type="Proteomes" id="UP000676996">
    <property type="component" value="Unassembled WGS sequence"/>
</dbReference>